<evidence type="ECO:0000313" key="2">
    <source>
        <dbReference type="WBParaSite" id="ES5_v2.g16030.t1"/>
    </source>
</evidence>
<reference evidence="2" key="1">
    <citation type="submission" date="2022-11" db="UniProtKB">
        <authorList>
            <consortium name="WormBaseParasite"/>
        </authorList>
    </citation>
    <scope>IDENTIFICATION</scope>
</reference>
<dbReference type="WBParaSite" id="ES5_v2.g16030.t1">
    <property type="protein sequence ID" value="ES5_v2.g16030.t1"/>
    <property type="gene ID" value="ES5_v2.g16030"/>
</dbReference>
<dbReference type="Proteomes" id="UP000887579">
    <property type="component" value="Unplaced"/>
</dbReference>
<sequence>MATKDHGLPFKYKHDHVITDTSNSQYSNLNLNQDQKCLDIFPVRLKSGATSNSRENFQEYAIDNLQVNKGSNLWNKKSSKHLSTNFLNLNHDSEEKNEIKKASNLNNSTLSLHITAYENSFLEASSNNNNDDEREDFKNSERKGFIKKWQITKHVFASSSSFFQNPFEFPRQQESDKEATTPEIAQFKASQKLLNPNQMDANFQSPPLLQPFNDLLPPSEVKVEMSTANSDEVIHVKKYKYSEESETSSCSSSSFETSDEEEIKSPEYEVMFERDNREYTGIYSTDDEENESDNERMCKERLISDDIGDDEEEEEGEIDEEMQSHHLSTNYLNLNDENLQYDDEDETESLPDSLESLHVEEPVNHFCRIDDDGVLHFEAIAKGYQGYDCEKIKSESILAYNSEWRLLVQISKWGQFGLYVEAESRGGLDTFYQRYPCYVEVSAYKANGTSLVCRDLFHVFDGKTDYGFNNLGVIPMHDPIRIFRASVKIFGSAPSGLFNSTTLCYMNVILQSLFALTEFRRLILKANVENECVQSLQKLFLSMQFGSSPGDSSAVFFATKWAKQENSFLQQDIQEFLTCFLDELEICLQPIGLDDEVRRLFRGNTINYTHAPDYDYKSETEDNFYNIQLNMLSPDEKIVHSMDVTLKQYVRRQLMDGDDCLEIPGHGKKP</sequence>
<organism evidence="1 2">
    <name type="scientific">Panagrolaimus sp. ES5</name>
    <dbReference type="NCBI Taxonomy" id="591445"/>
    <lineage>
        <taxon>Eukaryota</taxon>
        <taxon>Metazoa</taxon>
        <taxon>Ecdysozoa</taxon>
        <taxon>Nematoda</taxon>
        <taxon>Chromadorea</taxon>
        <taxon>Rhabditida</taxon>
        <taxon>Tylenchina</taxon>
        <taxon>Panagrolaimomorpha</taxon>
        <taxon>Panagrolaimoidea</taxon>
        <taxon>Panagrolaimidae</taxon>
        <taxon>Panagrolaimus</taxon>
    </lineage>
</organism>
<proteinExistence type="predicted"/>
<name>A0AC34FGS5_9BILA</name>
<protein>
    <submittedName>
        <fullName evidence="2">USP domain-containing protein</fullName>
    </submittedName>
</protein>
<accession>A0AC34FGS5</accession>
<evidence type="ECO:0000313" key="1">
    <source>
        <dbReference type="Proteomes" id="UP000887579"/>
    </source>
</evidence>